<dbReference type="STRING" id="943830.A4A58_28770"/>
<name>A0A163YX48_9BRAD</name>
<protein>
    <submittedName>
        <fullName evidence="4">Uncharacterized protein</fullName>
    </submittedName>
</protein>
<dbReference type="EMBL" id="LVYV01000017">
    <property type="protein sequence ID" value="KZD22680.1"/>
    <property type="molecule type" value="Genomic_DNA"/>
</dbReference>
<evidence type="ECO:0000313" key="5">
    <source>
        <dbReference type="Proteomes" id="UP000076574"/>
    </source>
</evidence>
<keyword evidence="3" id="KW-0812">Transmembrane</keyword>
<evidence type="ECO:0000256" key="2">
    <source>
        <dbReference type="SAM" id="MobiDB-lite"/>
    </source>
</evidence>
<comment type="caution">
    <text evidence="4">The sequence shown here is derived from an EMBL/GenBank/DDBJ whole genome shotgun (WGS) entry which is preliminary data.</text>
</comment>
<accession>A0A163YX48</accession>
<keyword evidence="1" id="KW-0175">Coiled coil</keyword>
<feature type="compositionally biased region" description="Basic and acidic residues" evidence="2">
    <location>
        <begin position="1"/>
        <end position="20"/>
    </location>
</feature>
<gene>
    <name evidence="4" type="ORF">A4A58_28770</name>
</gene>
<proteinExistence type="predicted"/>
<keyword evidence="3" id="KW-1133">Transmembrane helix</keyword>
<dbReference type="Proteomes" id="UP000076574">
    <property type="component" value="Unassembled WGS sequence"/>
</dbReference>
<organism evidence="4 5">
    <name type="scientific">Tardiphaga robiniae</name>
    <dbReference type="NCBI Taxonomy" id="943830"/>
    <lineage>
        <taxon>Bacteria</taxon>
        <taxon>Pseudomonadati</taxon>
        <taxon>Pseudomonadota</taxon>
        <taxon>Alphaproteobacteria</taxon>
        <taxon>Hyphomicrobiales</taxon>
        <taxon>Nitrobacteraceae</taxon>
        <taxon>Tardiphaga</taxon>
    </lineage>
</organism>
<evidence type="ECO:0000256" key="1">
    <source>
        <dbReference type="SAM" id="Coils"/>
    </source>
</evidence>
<reference evidence="4 5" key="1">
    <citation type="submission" date="2016-03" db="EMBL/GenBank/DDBJ databases">
        <title>Microsymbionts genomes from the relict species Vavilovia formosa (Stev.) Fed.</title>
        <authorList>
            <person name="Kopat V."/>
            <person name="Chirak E."/>
            <person name="Kimeklis A."/>
            <person name="Andronov E."/>
        </authorList>
    </citation>
    <scope>NUCLEOTIDE SEQUENCE [LARGE SCALE GENOMIC DNA]</scope>
    <source>
        <strain evidence="4 5">Vaf07</strain>
    </source>
</reference>
<feature type="region of interest" description="Disordered" evidence="2">
    <location>
        <begin position="1"/>
        <end position="96"/>
    </location>
</feature>
<sequence length="320" mass="33249">MIVSEHKADSTPDVSGDHVDTGAAAAAGSHDADIHVDSPKLAPEQGNERPAQMPKREAPKLGAPGRITIMAPSRDSGPRDGASREHASREHSWEDFVNAEPKIESAEKAGRSRMMAIAAMIALGITVGAVGGSVAMSGLGKLFAADDTRSTNQALEDHIARLDGELSALKAEVDRNAKQSIAARAKSAERLDKLEKGQAEPAAKLAKLSEIVEKLRTTPPAAAPAPTPAPVASAPAKEVTGSINAPVPTPAPKPEVARLPMVDGWRIIDIAGGGATIEGRAGIFEVYAGDPVPGLGRIDAIRKQDGRWTVVTSKGLIVAR</sequence>
<keyword evidence="3" id="KW-0472">Membrane</keyword>
<feature type="transmembrane region" description="Helical" evidence="3">
    <location>
        <begin position="117"/>
        <end position="139"/>
    </location>
</feature>
<evidence type="ECO:0000313" key="4">
    <source>
        <dbReference type="EMBL" id="KZD22680.1"/>
    </source>
</evidence>
<keyword evidence="5" id="KW-1185">Reference proteome</keyword>
<evidence type="ECO:0000256" key="3">
    <source>
        <dbReference type="SAM" id="Phobius"/>
    </source>
</evidence>
<feature type="compositionally biased region" description="Basic and acidic residues" evidence="2">
    <location>
        <begin position="76"/>
        <end position="94"/>
    </location>
</feature>
<dbReference type="AlphaFoldDB" id="A0A163YX48"/>
<feature type="coiled-coil region" evidence="1">
    <location>
        <begin position="152"/>
        <end position="179"/>
    </location>
</feature>